<name>A0A545T4U2_9GAMM</name>
<feature type="transmembrane region" description="Helical" evidence="1">
    <location>
        <begin position="44"/>
        <end position="64"/>
    </location>
</feature>
<comment type="caution">
    <text evidence="2">The sequence shown here is derived from an EMBL/GenBank/DDBJ whole genome shotgun (WGS) entry which is preliminary data.</text>
</comment>
<evidence type="ECO:0000256" key="1">
    <source>
        <dbReference type="SAM" id="Phobius"/>
    </source>
</evidence>
<proteinExistence type="predicted"/>
<keyword evidence="1" id="KW-1133">Transmembrane helix</keyword>
<feature type="transmembrane region" description="Helical" evidence="1">
    <location>
        <begin position="6"/>
        <end position="32"/>
    </location>
</feature>
<dbReference type="AlphaFoldDB" id="A0A545T4U2"/>
<keyword evidence="1" id="KW-0472">Membrane</keyword>
<protein>
    <submittedName>
        <fullName evidence="2">Uncharacterized protein</fullName>
    </submittedName>
</protein>
<accession>A0A545T4U2</accession>
<evidence type="ECO:0000313" key="2">
    <source>
        <dbReference type="EMBL" id="TQV72198.1"/>
    </source>
</evidence>
<feature type="transmembrane region" description="Helical" evidence="1">
    <location>
        <begin position="76"/>
        <end position="93"/>
    </location>
</feature>
<evidence type="ECO:0000313" key="3">
    <source>
        <dbReference type="Proteomes" id="UP000317839"/>
    </source>
</evidence>
<sequence>MSFLWVTIGAFFQLGLAFMLFMLAAFAGGGVANGKNLSELQLKILGIFIYLLPLLSVIAAAIIIYQYRQGGSSAAYWWHGLPILGAIIYLVWIRRL</sequence>
<dbReference type="RefSeq" id="WP_142943528.1">
    <property type="nucleotide sequence ID" value="NZ_VIKR01000005.1"/>
</dbReference>
<organism evidence="2 3">
    <name type="scientific">Aliikangiella marina</name>
    <dbReference type="NCBI Taxonomy" id="1712262"/>
    <lineage>
        <taxon>Bacteria</taxon>
        <taxon>Pseudomonadati</taxon>
        <taxon>Pseudomonadota</taxon>
        <taxon>Gammaproteobacteria</taxon>
        <taxon>Oceanospirillales</taxon>
        <taxon>Pleioneaceae</taxon>
        <taxon>Aliikangiella</taxon>
    </lineage>
</organism>
<dbReference type="Proteomes" id="UP000317839">
    <property type="component" value="Unassembled WGS sequence"/>
</dbReference>
<keyword evidence="3" id="KW-1185">Reference proteome</keyword>
<reference evidence="2 3" key="1">
    <citation type="submission" date="2019-06" db="EMBL/GenBank/DDBJ databases">
        <title>Draft genome of Aliikangiella marina GYP-15.</title>
        <authorList>
            <person name="Wang G."/>
        </authorList>
    </citation>
    <scope>NUCLEOTIDE SEQUENCE [LARGE SCALE GENOMIC DNA]</scope>
    <source>
        <strain evidence="2 3">GYP-15</strain>
    </source>
</reference>
<dbReference type="EMBL" id="VIKR01000005">
    <property type="protein sequence ID" value="TQV72198.1"/>
    <property type="molecule type" value="Genomic_DNA"/>
</dbReference>
<gene>
    <name evidence="2" type="ORF">FLL45_18435</name>
</gene>
<dbReference type="OrthoDB" id="6370315at2"/>
<keyword evidence="1" id="KW-0812">Transmembrane</keyword>